<evidence type="ECO:0000313" key="3">
    <source>
        <dbReference type="Proteomes" id="UP000246740"/>
    </source>
</evidence>
<keyword evidence="3" id="KW-1185">Reference proteome</keyword>
<evidence type="ECO:0000313" key="2">
    <source>
        <dbReference type="EMBL" id="PWY97873.1"/>
    </source>
</evidence>
<sequence length="154" mass="17839">MAGCRRWIRDSKMADQKRRGRATRRASREIAICQRYGLDSVGKGSERRSRRDALRRSQTNVRDKRSETTMGISLGKDYRNGWRRRASGVGHAEMKEMANSMGIGRESGVETSQKSDRRSRKEMMDTVAWQDDKVIRRRIGDRTWLALQGKLVFC</sequence>
<name>A0A317XHX6_9BASI</name>
<reference evidence="2 3" key="1">
    <citation type="journal article" date="2018" name="Mol. Biol. Evol.">
        <title>Broad Genomic Sampling Reveals a Smut Pathogenic Ancestry of the Fungal Clade Ustilaginomycotina.</title>
        <authorList>
            <person name="Kijpornyongpan T."/>
            <person name="Mondo S.J."/>
            <person name="Barry K."/>
            <person name="Sandor L."/>
            <person name="Lee J."/>
            <person name="Lipzen A."/>
            <person name="Pangilinan J."/>
            <person name="LaButti K."/>
            <person name="Hainaut M."/>
            <person name="Henrissat B."/>
            <person name="Grigoriev I.V."/>
            <person name="Spatafora J.W."/>
            <person name="Aime M.C."/>
        </authorList>
    </citation>
    <scope>NUCLEOTIDE SEQUENCE [LARGE SCALE GENOMIC DNA]</scope>
    <source>
        <strain evidence="2 3">MCA 3645</strain>
    </source>
</reference>
<feature type="compositionally biased region" description="Basic and acidic residues" evidence="1">
    <location>
        <begin position="113"/>
        <end position="123"/>
    </location>
</feature>
<dbReference type="AlphaFoldDB" id="A0A317XHX6"/>
<dbReference type="EMBL" id="KZ819201">
    <property type="protein sequence ID" value="PWY97873.1"/>
    <property type="molecule type" value="Genomic_DNA"/>
</dbReference>
<protein>
    <submittedName>
        <fullName evidence="2">Uncharacterized protein</fullName>
    </submittedName>
</protein>
<evidence type="ECO:0000256" key="1">
    <source>
        <dbReference type="SAM" id="MobiDB-lite"/>
    </source>
</evidence>
<feature type="region of interest" description="Disordered" evidence="1">
    <location>
        <begin position="98"/>
        <end position="123"/>
    </location>
</feature>
<dbReference type="Proteomes" id="UP000246740">
    <property type="component" value="Unassembled WGS sequence"/>
</dbReference>
<gene>
    <name evidence="2" type="ORF">BCV70DRAFT_42385</name>
</gene>
<accession>A0A317XHX6</accession>
<feature type="compositionally biased region" description="Basic and acidic residues" evidence="1">
    <location>
        <begin position="44"/>
        <end position="67"/>
    </location>
</feature>
<proteinExistence type="predicted"/>
<organism evidence="2 3">
    <name type="scientific">Testicularia cyperi</name>
    <dbReference type="NCBI Taxonomy" id="1882483"/>
    <lineage>
        <taxon>Eukaryota</taxon>
        <taxon>Fungi</taxon>
        <taxon>Dikarya</taxon>
        <taxon>Basidiomycota</taxon>
        <taxon>Ustilaginomycotina</taxon>
        <taxon>Ustilaginomycetes</taxon>
        <taxon>Ustilaginales</taxon>
        <taxon>Anthracoideaceae</taxon>
        <taxon>Testicularia</taxon>
    </lineage>
</organism>
<dbReference type="InParanoid" id="A0A317XHX6"/>
<feature type="region of interest" description="Disordered" evidence="1">
    <location>
        <begin position="41"/>
        <end position="70"/>
    </location>
</feature>